<dbReference type="Proteomes" id="UP000245430">
    <property type="component" value="Unassembled WGS sequence"/>
</dbReference>
<organism evidence="2 3">
    <name type="scientific">Xanthomarina spongicola</name>
    <dbReference type="NCBI Taxonomy" id="570520"/>
    <lineage>
        <taxon>Bacteria</taxon>
        <taxon>Pseudomonadati</taxon>
        <taxon>Bacteroidota</taxon>
        <taxon>Flavobacteriia</taxon>
        <taxon>Flavobacteriales</taxon>
        <taxon>Flavobacteriaceae</taxon>
        <taxon>Xanthomarina</taxon>
    </lineage>
</organism>
<name>A0A316DN54_9FLAO</name>
<keyword evidence="1" id="KW-0732">Signal</keyword>
<comment type="caution">
    <text evidence="2">The sequence shown here is derived from an EMBL/GenBank/DDBJ whole genome shotgun (WGS) entry which is preliminary data.</text>
</comment>
<evidence type="ECO:0000313" key="2">
    <source>
        <dbReference type="EMBL" id="PWK19607.1"/>
    </source>
</evidence>
<feature type="chain" id="PRO_5016396950" description="Cytochrome c domain-containing protein" evidence="1">
    <location>
        <begin position="22"/>
        <end position="119"/>
    </location>
</feature>
<evidence type="ECO:0000256" key="1">
    <source>
        <dbReference type="SAM" id="SignalP"/>
    </source>
</evidence>
<accession>A0A316DN54</accession>
<evidence type="ECO:0000313" key="3">
    <source>
        <dbReference type="Proteomes" id="UP000245430"/>
    </source>
</evidence>
<dbReference type="AlphaFoldDB" id="A0A316DN54"/>
<reference evidence="2 3" key="1">
    <citation type="submission" date="2018-05" db="EMBL/GenBank/DDBJ databases">
        <title>Genomic Encyclopedia of Archaeal and Bacterial Type Strains, Phase II (KMG-II): from individual species to whole genera.</title>
        <authorList>
            <person name="Goeker M."/>
        </authorList>
    </citation>
    <scope>NUCLEOTIDE SEQUENCE [LARGE SCALE GENOMIC DNA]</scope>
    <source>
        <strain evidence="2 3">DSM 22637</strain>
    </source>
</reference>
<feature type="signal peptide" evidence="1">
    <location>
        <begin position="1"/>
        <end position="21"/>
    </location>
</feature>
<evidence type="ECO:0008006" key="4">
    <source>
        <dbReference type="Google" id="ProtNLM"/>
    </source>
</evidence>
<keyword evidence="3" id="KW-1185">Reference proteome</keyword>
<sequence>MKKLLSYVLFILLMTSCTSVSEEDLIDQIPIEDVITYNSQVKPIIDNNCINCHSMPPENGAPMSLVNYNDVKNAVINRELIERISSEDLGFLMPFGGPRLPQNLIDVLIQWELDGLLEE</sequence>
<dbReference type="PROSITE" id="PS51257">
    <property type="entry name" value="PROKAR_LIPOPROTEIN"/>
    <property type="match status" value="1"/>
</dbReference>
<dbReference type="EMBL" id="QGGP01000002">
    <property type="protein sequence ID" value="PWK19607.1"/>
    <property type="molecule type" value="Genomic_DNA"/>
</dbReference>
<gene>
    <name evidence="2" type="ORF">LX78_00955</name>
</gene>
<dbReference type="RefSeq" id="WP_109681499.1">
    <property type="nucleotide sequence ID" value="NZ_QGGP01000002.1"/>
</dbReference>
<dbReference type="OrthoDB" id="9786191at2"/>
<proteinExistence type="predicted"/>
<protein>
    <recommendedName>
        <fullName evidence="4">Cytochrome c domain-containing protein</fullName>
    </recommendedName>
</protein>